<dbReference type="PRINTS" id="PR01853">
    <property type="entry name" value="YAJCTRNLCASE"/>
</dbReference>
<comment type="caution">
    <text evidence="10">The sequence shown here is derived from an EMBL/GenBank/DDBJ whole genome shotgun (WGS) entry which is preliminary data.</text>
</comment>
<dbReference type="GO" id="GO:0015031">
    <property type="term" value="P:protein transport"/>
    <property type="evidence" value="ECO:0007669"/>
    <property type="project" value="UniProtKB-KW"/>
</dbReference>
<dbReference type="AlphaFoldDB" id="A0A268FA64"/>
<organism evidence="10 11">
    <name type="scientific">Niallia circulans</name>
    <name type="common">Bacillus circulans</name>
    <dbReference type="NCBI Taxonomy" id="1397"/>
    <lineage>
        <taxon>Bacteria</taxon>
        <taxon>Bacillati</taxon>
        <taxon>Bacillota</taxon>
        <taxon>Bacilli</taxon>
        <taxon>Bacillales</taxon>
        <taxon>Bacillaceae</taxon>
        <taxon>Niallia</taxon>
    </lineage>
</organism>
<name>A0A268FA64_NIACI</name>
<dbReference type="GO" id="GO:0005886">
    <property type="term" value="C:plasma membrane"/>
    <property type="evidence" value="ECO:0007669"/>
    <property type="project" value="UniProtKB-SubCell"/>
</dbReference>
<evidence type="ECO:0000256" key="4">
    <source>
        <dbReference type="ARBA" id="ARBA00022475"/>
    </source>
</evidence>
<evidence type="ECO:0000256" key="8">
    <source>
        <dbReference type="ARBA" id="ARBA00023010"/>
    </source>
</evidence>
<comment type="subcellular location">
    <subcellularLocation>
        <location evidence="1">Cell membrane</location>
        <topology evidence="1">Single-pass membrane protein</topology>
    </subcellularLocation>
</comment>
<evidence type="ECO:0000313" key="10">
    <source>
        <dbReference type="EMBL" id="PAD82229.1"/>
    </source>
</evidence>
<dbReference type="PANTHER" id="PTHR33909:SF1">
    <property type="entry name" value="SEC TRANSLOCON ACCESSORY COMPLEX SUBUNIT YAJC"/>
    <property type="match status" value="1"/>
</dbReference>
<evidence type="ECO:0000256" key="5">
    <source>
        <dbReference type="ARBA" id="ARBA00022692"/>
    </source>
</evidence>
<evidence type="ECO:0000256" key="3">
    <source>
        <dbReference type="ARBA" id="ARBA00022448"/>
    </source>
</evidence>
<reference evidence="10 11" key="1">
    <citation type="submission" date="2017-07" db="EMBL/GenBank/DDBJ databases">
        <title>Isolation and whole genome analysis of endospore-forming bacteria from heroin.</title>
        <authorList>
            <person name="Kalinowski J."/>
            <person name="Ahrens B."/>
            <person name="Al-Dilaimi A."/>
            <person name="Winkler A."/>
            <person name="Wibberg D."/>
            <person name="Schleenbecker U."/>
            <person name="Ruckert C."/>
            <person name="Wolfel R."/>
            <person name="Grass G."/>
        </authorList>
    </citation>
    <scope>NUCLEOTIDE SEQUENCE [LARGE SCALE GENOMIC DNA]</scope>
    <source>
        <strain evidence="10 11">7521-2</strain>
    </source>
</reference>
<evidence type="ECO:0000256" key="9">
    <source>
        <dbReference type="ARBA" id="ARBA00023136"/>
    </source>
</evidence>
<keyword evidence="9" id="KW-0472">Membrane</keyword>
<keyword evidence="5" id="KW-0812">Transmembrane</keyword>
<dbReference type="Proteomes" id="UP000216961">
    <property type="component" value="Unassembled WGS sequence"/>
</dbReference>
<dbReference type="EMBL" id="NPBQ01000096">
    <property type="protein sequence ID" value="PAD82229.1"/>
    <property type="molecule type" value="Genomic_DNA"/>
</dbReference>
<keyword evidence="7" id="KW-1133">Transmembrane helix</keyword>
<accession>A0A268FA64</accession>
<dbReference type="InterPro" id="IPR003849">
    <property type="entry name" value="Preprotein_translocase_YajC"/>
</dbReference>
<keyword evidence="4" id="KW-1003">Cell membrane</keyword>
<gene>
    <name evidence="10" type="primary">yajC</name>
    <name evidence="10" type="ORF">CHH57_15790</name>
</gene>
<dbReference type="KEGG" id="bcir:C2I06_10730"/>
<dbReference type="PANTHER" id="PTHR33909">
    <property type="entry name" value="SEC TRANSLOCON ACCESSORY COMPLEX SUBUNIT YAJC"/>
    <property type="match status" value="1"/>
</dbReference>
<evidence type="ECO:0000256" key="7">
    <source>
        <dbReference type="ARBA" id="ARBA00022989"/>
    </source>
</evidence>
<dbReference type="SMART" id="SM01323">
    <property type="entry name" value="YajC"/>
    <property type="match status" value="1"/>
</dbReference>
<protein>
    <submittedName>
        <fullName evidence="10">Preprotein translocase subunit YajC</fullName>
    </submittedName>
</protein>
<proteinExistence type="inferred from homology"/>
<keyword evidence="8" id="KW-0811">Translocation</keyword>
<evidence type="ECO:0000256" key="2">
    <source>
        <dbReference type="ARBA" id="ARBA00006742"/>
    </source>
</evidence>
<keyword evidence="6" id="KW-0653">Protein transport</keyword>
<evidence type="ECO:0000256" key="1">
    <source>
        <dbReference type="ARBA" id="ARBA00004162"/>
    </source>
</evidence>
<keyword evidence="3" id="KW-0813">Transport</keyword>
<sequence>MGNLAGLLPFILMFVLFYFLLIRPQQKRQRAVRDMQSSLKKGDKIVTIGGMHATIDAIDEGTVVLKAKDGSRLTFDRNAIREVVESSAAVASPTLEKTEQ</sequence>
<evidence type="ECO:0000313" key="11">
    <source>
        <dbReference type="Proteomes" id="UP000216961"/>
    </source>
</evidence>
<dbReference type="Pfam" id="PF02699">
    <property type="entry name" value="YajC"/>
    <property type="match status" value="1"/>
</dbReference>
<comment type="similarity">
    <text evidence="2">Belongs to the YajC family.</text>
</comment>
<evidence type="ECO:0000256" key="6">
    <source>
        <dbReference type="ARBA" id="ARBA00022927"/>
    </source>
</evidence>
<dbReference type="RefSeq" id="WP_095331637.1">
    <property type="nucleotide sequence ID" value="NZ_CP026031.1"/>
</dbReference>
<dbReference type="NCBIfam" id="TIGR00739">
    <property type="entry name" value="yajC"/>
    <property type="match status" value="1"/>
</dbReference>